<dbReference type="HOGENOM" id="CLU_021048_0_0_1"/>
<feature type="region of interest" description="Disordered" evidence="1">
    <location>
        <begin position="340"/>
        <end position="472"/>
    </location>
</feature>
<gene>
    <name evidence="2" type="ORF">LACBIDRAFT_312075</name>
</gene>
<evidence type="ECO:0000313" key="3">
    <source>
        <dbReference type="Proteomes" id="UP000001194"/>
    </source>
</evidence>
<feature type="compositionally biased region" description="Polar residues" evidence="1">
    <location>
        <begin position="349"/>
        <end position="363"/>
    </location>
</feature>
<dbReference type="RefSeq" id="XP_001876807.1">
    <property type="nucleotide sequence ID" value="XM_001876772.1"/>
</dbReference>
<sequence length="715" mass="79335">MGRECRRTLMNSDTVSITWRPCLHCRKIGQRENTTHSSPRTSIPTKTCVLCLVSCVSATQALDKIINTYFVRFHWSLPHTSLPGELPTVRFDPDGFEILSAEEAAHKGKVIGAMKKTIYKWYNHRNKAAPTLPRSKSGNKDDPIAMLLRRLLSNPSPPKRRAAWEAWGKENFQSLKSDFDAKFEATNGVEKNRVKACNEFKRQEFKKLSEDEKKKWSDLVHLEWEDAKQLLKDQDSVPKLLDPADAQKVLDTLPSIMGPLIEGVGEAIGMHVTVLVGGPEPKRQGQLNSFSMHYGVDKQPVPKVWGHADKAGFKLVTNAFTAFLETCYSPEEQRVRAMLKDSPQDDQTHPTNSPSDSSQAPPTSVQPPSRPSASKSSESVLSTHVGGKHKRSVKAKDGKGKKQKKQKKKRVFVVSYDDNEDNDEEEEEDDDDDKENAGNNNRLKSLNPNTITPFEEPSTLTDGPTVAMPHPPAQSAQLDQFQFDQSVPRSPLAPSGTPLSGPVGTAIGTPQLAPKPPLPLDPSWPAWFQKAYTNLSLTFLSPELTSAIQIYVGIKKEAGFMVGSPNAGFKVDNRPPEVAFWVGRGRKSVPLFEAGWWKWWKGLQPKWRSAVEVEGPLTATHREVTDGEGGWASVDKHGQNAFLTVLSCLVWWGTALNGHQGESAAWTAAVDNTFHSSTDSYRIPRIPAGIDRNPTGIDRNFSTDLYFSIPPTIPL</sequence>
<evidence type="ECO:0000256" key="1">
    <source>
        <dbReference type="SAM" id="MobiDB-lite"/>
    </source>
</evidence>
<protein>
    <submittedName>
        <fullName evidence="2">Predicted protein</fullName>
    </submittedName>
</protein>
<feature type="compositionally biased region" description="Acidic residues" evidence="1">
    <location>
        <begin position="417"/>
        <end position="434"/>
    </location>
</feature>
<proteinExistence type="predicted"/>
<dbReference type="GeneID" id="6072097"/>
<organism evidence="3">
    <name type="scientific">Laccaria bicolor (strain S238N-H82 / ATCC MYA-4686)</name>
    <name type="common">Bicoloured deceiver</name>
    <name type="synonym">Laccaria laccata var. bicolor</name>
    <dbReference type="NCBI Taxonomy" id="486041"/>
    <lineage>
        <taxon>Eukaryota</taxon>
        <taxon>Fungi</taxon>
        <taxon>Dikarya</taxon>
        <taxon>Basidiomycota</taxon>
        <taxon>Agaricomycotina</taxon>
        <taxon>Agaricomycetes</taxon>
        <taxon>Agaricomycetidae</taxon>
        <taxon>Agaricales</taxon>
        <taxon>Agaricineae</taxon>
        <taxon>Hydnangiaceae</taxon>
        <taxon>Laccaria</taxon>
    </lineage>
</organism>
<dbReference type="OrthoDB" id="2683861at2759"/>
<feature type="compositionally biased region" description="Polar residues" evidence="1">
    <location>
        <begin position="442"/>
        <end position="462"/>
    </location>
</feature>
<dbReference type="InParanoid" id="B0CZ11"/>
<dbReference type="AlphaFoldDB" id="B0CZ11"/>
<name>B0CZ11_LACBS</name>
<evidence type="ECO:0000313" key="2">
    <source>
        <dbReference type="EMBL" id="EDR12543.1"/>
    </source>
</evidence>
<reference evidence="2 3" key="1">
    <citation type="journal article" date="2008" name="Nature">
        <title>The genome of Laccaria bicolor provides insights into mycorrhizal symbiosis.</title>
        <authorList>
            <person name="Martin F."/>
            <person name="Aerts A."/>
            <person name="Ahren D."/>
            <person name="Brun A."/>
            <person name="Danchin E.G.J."/>
            <person name="Duchaussoy F."/>
            <person name="Gibon J."/>
            <person name="Kohler A."/>
            <person name="Lindquist E."/>
            <person name="Pereda V."/>
            <person name="Salamov A."/>
            <person name="Shapiro H.J."/>
            <person name="Wuyts J."/>
            <person name="Blaudez D."/>
            <person name="Buee M."/>
            <person name="Brokstein P."/>
            <person name="Canbaeck B."/>
            <person name="Cohen D."/>
            <person name="Courty P.E."/>
            <person name="Coutinho P.M."/>
            <person name="Delaruelle C."/>
            <person name="Detter J.C."/>
            <person name="Deveau A."/>
            <person name="DiFazio S."/>
            <person name="Duplessis S."/>
            <person name="Fraissinet-Tachet L."/>
            <person name="Lucic E."/>
            <person name="Frey-Klett P."/>
            <person name="Fourrey C."/>
            <person name="Feussner I."/>
            <person name="Gay G."/>
            <person name="Grimwood J."/>
            <person name="Hoegger P.J."/>
            <person name="Jain P."/>
            <person name="Kilaru S."/>
            <person name="Labbe J."/>
            <person name="Lin Y.C."/>
            <person name="Legue V."/>
            <person name="Le Tacon F."/>
            <person name="Marmeisse R."/>
            <person name="Melayah D."/>
            <person name="Montanini B."/>
            <person name="Muratet M."/>
            <person name="Nehls U."/>
            <person name="Niculita-Hirzel H."/>
            <person name="Oudot-Le Secq M.P."/>
            <person name="Peter M."/>
            <person name="Quesneville H."/>
            <person name="Rajashekar B."/>
            <person name="Reich M."/>
            <person name="Rouhier N."/>
            <person name="Schmutz J."/>
            <person name="Yin T."/>
            <person name="Chalot M."/>
            <person name="Henrissat B."/>
            <person name="Kuees U."/>
            <person name="Lucas S."/>
            <person name="Van de Peer Y."/>
            <person name="Podila G.K."/>
            <person name="Polle A."/>
            <person name="Pukkila P.J."/>
            <person name="Richardson P.M."/>
            <person name="Rouze P."/>
            <person name="Sanders I.R."/>
            <person name="Stajich J.E."/>
            <person name="Tunlid A."/>
            <person name="Tuskan G."/>
            <person name="Grigoriev I.V."/>
        </authorList>
    </citation>
    <scope>NUCLEOTIDE SEQUENCE [LARGE SCALE GENOMIC DNA]</scope>
    <source>
        <strain evidence="3">S238N-H82 / ATCC MYA-4686</strain>
    </source>
</reference>
<dbReference type="KEGG" id="lbc:LACBIDRAFT_312075"/>
<dbReference type="Proteomes" id="UP000001194">
    <property type="component" value="Unassembled WGS sequence"/>
</dbReference>
<accession>B0CZ11</accession>
<dbReference type="EMBL" id="DS547094">
    <property type="protein sequence ID" value="EDR12543.1"/>
    <property type="molecule type" value="Genomic_DNA"/>
</dbReference>
<keyword evidence="3" id="KW-1185">Reference proteome</keyword>
<feature type="compositionally biased region" description="Basic residues" evidence="1">
    <location>
        <begin position="401"/>
        <end position="411"/>
    </location>
</feature>